<reference evidence="1" key="2">
    <citation type="journal article" date="2022" name="New Phytol.">
        <title>Evolutionary transition to the ectomycorrhizal habit in the genomes of a hyperdiverse lineage of mushroom-forming fungi.</title>
        <authorList>
            <person name="Looney B."/>
            <person name="Miyauchi S."/>
            <person name="Morin E."/>
            <person name="Drula E."/>
            <person name="Courty P.E."/>
            <person name="Kohler A."/>
            <person name="Kuo A."/>
            <person name="LaButti K."/>
            <person name="Pangilinan J."/>
            <person name="Lipzen A."/>
            <person name="Riley R."/>
            <person name="Andreopoulos W."/>
            <person name="He G."/>
            <person name="Johnson J."/>
            <person name="Nolan M."/>
            <person name="Tritt A."/>
            <person name="Barry K.W."/>
            <person name="Grigoriev I.V."/>
            <person name="Nagy L.G."/>
            <person name="Hibbett D."/>
            <person name="Henrissat B."/>
            <person name="Matheny P.B."/>
            <person name="Labbe J."/>
            <person name="Martin F.M."/>
        </authorList>
    </citation>
    <scope>NUCLEOTIDE SEQUENCE</scope>
    <source>
        <strain evidence="1">HHB10654</strain>
    </source>
</reference>
<keyword evidence="2" id="KW-1185">Reference proteome</keyword>
<name>A0ACB8SLQ0_9AGAM</name>
<keyword evidence="1" id="KW-0378">Hydrolase</keyword>
<proteinExistence type="predicted"/>
<organism evidence="1 2">
    <name type="scientific">Artomyces pyxidatus</name>
    <dbReference type="NCBI Taxonomy" id="48021"/>
    <lineage>
        <taxon>Eukaryota</taxon>
        <taxon>Fungi</taxon>
        <taxon>Dikarya</taxon>
        <taxon>Basidiomycota</taxon>
        <taxon>Agaricomycotina</taxon>
        <taxon>Agaricomycetes</taxon>
        <taxon>Russulales</taxon>
        <taxon>Auriscalpiaceae</taxon>
        <taxon>Artomyces</taxon>
    </lineage>
</organism>
<gene>
    <name evidence="1" type="ORF">BV25DRAFT_1994936</name>
</gene>
<evidence type="ECO:0000313" key="1">
    <source>
        <dbReference type="EMBL" id="KAI0057454.1"/>
    </source>
</evidence>
<dbReference type="EMBL" id="MU277247">
    <property type="protein sequence ID" value="KAI0057454.1"/>
    <property type="molecule type" value="Genomic_DNA"/>
</dbReference>
<accession>A0ACB8SLQ0</accession>
<sequence>MVKAKKIKSTATRVKNNLVHPGSLTIPHSTLSSASSSAASSPTTTKTPRTPADEALSFFESEIGSGEGAIHVYELPLEADGGPSKSREYIRLPPARVPYILRVSLEAGTPASKNGVFKTNFPLDGGKFDRNRFCKRKLPTDFSKPIEIDLPISHAGAFAYWVEYDGEKQGERVTGRQGYINIDPILRTKARAPILSPDLQPLLPSNGGAAIKDEIVQLPLSGISLLSTVSKWMGPVSKWPEFFGEARDRGYNMLHWTPLQERGQSDSPYSIKDQLAYEPSMFDDVKDREDGGVAKMEDILRVARDEYGLLSLTDVVLNHTADNSPWLAEHPEAGYSPSNFPHLTPALELDDAIIEFSDSLASKGLPTEIKSMADIDTVVSAFTEYIKPLNFWQYYVLNTEREKEGVKKALGSTSIKLWKGPDVKGKSAVDVATLLRTHQDGQLIQGLGKYAERFGVEVDPSVAAGIIKAVHPETTDADTLSKAWAEVIDVLNVPLYQEWEADTKTALENISGRLKYGRLDDHGPRLGEINRKSPIMESYFARVPGAEKEPLKYSLAVNGWMWDADPLANFAYLPSKAYFQRTIIAWGDCVKLNYGKGPEDSPFLWEHMTKYVTSLARAFTGFRLDNCHSTPLHVGTFLLDRAREVNPDLYVVAELFTGSEDMDTLFVSRLGINSLVREAGNAWDPKEFSRIIWRDGLGKPIGSMDGACLTSSSWVASPTPSGKGPIRPCVIMPLTGSLPHALLYDQTHDNESTAMKRTAEDTLSTAAIVAFSWSATGSVKGYDEVYPKLLELVTEKRQYELVGLGGEPGNEFGRSGIALAKRLLNSLHREMVIGGYEEGHVHQENDYLVMHRVQPSTQKGYLLVAHTAFGSSRGSKDRGFIEPVRLRGSRAKFVFGASVEFSGAGTADPNLFTGIPAKLVPLSPVNPHEGSDGAGPYSDVVVPDYFPPGSIMIFETQLQGLDLTLDTFCSSDVEEAFKDLDLVDLNVVLFRSEGEETDATSGEIGGYDIPGLGKLVYCGLEGWMHPLRKIIQNNDLGHPICGHLRDGTWALDYVSSRLLKQASYLPALAQPAEWFRGRFDRIKATVPPYLRPKYFALVMSEAYKAARRAALEQCSDFVSSGHSFTQDLALVAVQMHGRVQSASLDPVQPTPSLAAGLPHFAAGWARCWGRDVFISLRGLFLTTGNFASAKKHILAFASTLKHGLIPNLLDSVRNPRYNSRDSPWWMLQNIQDYVSKAPEGLALLSEPVKRRFPKDDTWVSWDDPRAYAESDTIAEIIQEVLQRHASGISFREYNAGPNLDMQMHDDGFNIEIHVDWKTGLIFGGNASNCGTWMDKMGESERAGTKGVPGTPRDGAPVEITGLVKSTLRWLDELSSKGKFPFKGVEAEIDGKKRLVTYKEWNDLIQASFEKSYYVPLDAAEDKKYTLNTSLVNRRGIYKDVFGSGAGREWSDYQFRSNFPIAMTVAPELFVPEHALVALKLADDVLRAPLGMKTLDPIDLQYRPYYDNANDSDDAAVAKGRNYHQGPEWGWPLGYFLRAYLYFDTKYGEGQKDNTVTLHHIHGILRTPRAHIRGDPWAGLPELTNKDGAFCYDSCRTQAWSASTLLDCLEDVHTLSSA</sequence>
<dbReference type="Proteomes" id="UP000814140">
    <property type="component" value="Unassembled WGS sequence"/>
</dbReference>
<comment type="caution">
    <text evidence="1">The sequence shown here is derived from an EMBL/GenBank/DDBJ whole genome shotgun (WGS) entry which is preliminary data.</text>
</comment>
<evidence type="ECO:0000313" key="2">
    <source>
        <dbReference type="Proteomes" id="UP000814140"/>
    </source>
</evidence>
<protein>
    <submittedName>
        <fullName evidence="1">Glycoside hydrolase family 13 protein</fullName>
    </submittedName>
</protein>
<reference evidence="1" key="1">
    <citation type="submission" date="2021-03" db="EMBL/GenBank/DDBJ databases">
        <authorList>
            <consortium name="DOE Joint Genome Institute"/>
            <person name="Ahrendt S."/>
            <person name="Looney B.P."/>
            <person name="Miyauchi S."/>
            <person name="Morin E."/>
            <person name="Drula E."/>
            <person name="Courty P.E."/>
            <person name="Chicoki N."/>
            <person name="Fauchery L."/>
            <person name="Kohler A."/>
            <person name="Kuo A."/>
            <person name="Labutti K."/>
            <person name="Pangilinan J."/>
            <person name="Lipzen A."/>
            <person name="Riley R."/>
            <person name="Andreopoulos W."/>
            <person name="He G."/>
            <person name="Johnson J."/>
            <person name="Barry K.W."/>
            <person name="Grigoriev I.V."/>
            <person name="Nagy L."/>
            <person name="Hibbett D."/>
            <person name="Henrissat B."/>
            <person name="Matheny P.B."/>
            <person name="Labbe J."/>
            <person name="Martin F."/>
        </authorList>
    </citation>
    <scope>NUCLEOTIDE SEQUENCE</scope>
    <source>
        <strain evidence="1">HHB10654</strain>
    </source>
</reference>